<dbReference type="InterPro" id="IPR036236">
    <property type="entry name" value="Znf_C2H2_sf"/>
</dbReference>
<keyword evidence="6" id="KW-0805">Transcription regulation</keyword>
<dbReference type="SMART" id="SM00355">
    <property type="entry name" value="ZnF_C2H2"/>
    <property type="match status" value="4"/>
</dbReference>
<dbReference type="FunFam" id="3.30.160.60:FF:000104">
    <property type="entry name" value="Transcriptional repressor protein YY1"/>
    <property type="match status" value="1"/>
</dbReference>
<dbReference type="FunFam" id="3.30.160.60:FF:000163">
    <property type="entry name" value="transcriptional repressor protein YY1"/>
    <property type="match status" value="1"/>
</dbReference>
<reference evidence="12" key="2">
    <citation type="journal article" date="2014" name="BMC Genomics">
        <title>A genomic perspective to assessing quality of mass-reared SIT flies used in Mediterranean fruit fly (Ceratitis capitata) eradication in California.</title>
        <authorList>
            <person name="Calla B."/>
            <person name="Hall B."/>
            <person name="Hou S."/>
            <person name="Geib S.M."/>
        </authorList>
    </citation>
    <scope>NUCLEOTIDE SEQUENCE</scope>
</reference>
<sequence>MSQSNILCDIEPADSMEEVIETEHFTNMNVATVSVRYPQFGILVRDDRYEDGSSSRNEGPEEMVMRNIDDVFKNEDLVMHSDTHPPSHKEIKAENDRDYFLYASKHSFNSDLYVESTIPMNETSNILTSTRKRGTGGKQWSHVSTTKTLNANVVEHMENITVNVNDAHLSAELSNNMLAFNNQRNHRQKYINKSESPQLHSASGRNANVNNAICFKSVELIEEPVKPRRWEQKQVQIKTMEGEFSVTMWASGNSDDENSNPENGTDYPDFISSEERGVEEECNITDSVQRFVPTVESSEFQQEHLLHRQLILEQQETHPSQVLGQNAIDTGESTTIESDCGSAMPAIININISNHPHMSEFAGPRTMDNKLKLKKTVSNNKTDTFTTSEENNAKNAGLPVSRSALLTAPLIHPANTAVIAMTSMDDGSVSATALPVGVVLQQNSQTISTSPPPLSYSNKINTVPTEGNCNGPGEKRIACPQKGCYKFFRDNSAMRKHLHTHGPRVHVCAECGKAFVESSKLKRHQLVHTGEKPFQCTFEGCGKRFSLDFNLRTHVRIHTGDRPYVCPFDGCNKKFAQSTNLKSHILTHAKTKRNSLGCSRSNINNDSSSPLQIATQNLIKIELNEVDSNSSYVVYTD</sequence>
<dbReference type="GO" id="GO:0005667">
    <property type="term" value="C:transcription regulator complex"/>
    <property type="evidence" value="ECO:0007669"/>
    <property type="project" value="TreeGrafter"/>
</dbReference>
<dbReference type="PANTHER" id="PTHR14003:SF19">
    <property type="entry name" value="YY2 TRANSCRIPTION FACTOR"/>
    <property type="match status" value="1"/>
</dbReference>
<keyword evidence="9" id="KW-0539">Nucleus</keyword>
<dbReference type="FunFam" id="3.30.160.60:FF:000109">
    <property type="entry name" value="Transcriptional repressor protein YY1"/>
    <property type="match status" value="1"/>
</dbReference>
<organism evidence="12">
    <name type="scientific">Ceratitis capitata</name>
    <name type="common">Mediterranean fruit fly</name>
    <name type="synonym">Tephritis capitata</name>
    <dbReference type="NCBI Taxonomy" id="7213"/>
    <lineage>
        <taxon>Eukaryota</taxon>
        <taxon>Metazoa</taxon>
        <taxon>Ecdysozoa</taxon>
        <taxon>Arthropoda</taxon>
        <taxon>Hexapoda</taxon>
        <taxon>Insecta</taxon>
        <taxon>Pterygota</taxon>
        <taxon>Neoptera</taxon>
        <taxon>Endopterygota</taxon>
        <taxon>Diptera</taxon>
        <taxon>Brachycera</taxon>
        <taxon>Muscomorpha</taxon>
        <taxon>Tephritoidea</taxon>
        <taxon>Tephritidae</taxon>
        <taxon>Ceratitis</taxon>
        <taxon>Ceratitis</taxon>
    </lineage>
</organism>
<evidence type="ECO:0000256" key="8">
    <source>
        <dbReference type="ARBA" id="ARBA00023163"/>
    </source>
</evidence>
<keyword evidence="5" id="KW-0862">Zinc</keyword>
<dbReference type="GO" id="GO:0000978">
    <property type="term" value="F:RNA polymerase II cis-regulatory region sequence-specific DNA binding"/>
    <property type="evidence" value="ECO:0007669"/>
    <property type="project" value="TreeGrafter"/>
</dbReference>
<evidence type="ECO:0000256" key="5">
    <source>
        <dbReference type="ARBA" id="ARBA00022833"/>
    </source>
</evidence>
<dbReference type="EMBL" id="GAMC01003106">
    <property type="protein sequence ID" value="JAC03450.1"/>
    <property type="molecule type" value="mRNA"/>
</dbReference>
<accession>W8C8E1</accession>
<dbReference type="GO" id="GO:0000785">
    <property type="term" value="C:chromatin"/>
    <property type="evidence" value="ECO:0007669"/>
    <property type="project" value="TreeGrafter"/>
</dbReference>
<dbReference type="PANTHER" id="PTHR14003">
    <property type="entry name" value="TRANSCRIPTIONAL REPRESSOR PROTEIN YY"/>
    <property type="match status" value="1"/>
</dbReference>
<evidence type="ECO:0000313" key="12">
    <source>
        <dbReference type="EMBL" id="JAC03452.1"/>
    </source>
</evidence>
<dbReference type="PROSITE" id="PS50157">
    <property type="entry name" value="ZINC_FINGER_C2H2_2"/>
    <property type="match status" value="3"/>
</dbReference>
<dbReference type="InterPro" id="IPR013087">
    <property type="entry name" value="Znf_C2H2_type"/>
</dbReference>
<feature type="domain" description="C2H2-type" evidence="11">
    <location>
        <begin position="506"/>
        <end position="533"/>
    </location>
</feature>
<reference evidence="12" key="1">
    <citation type="submission" date="2013-07" db="EMBL/GenBank/DDBJ databases">
        <authorList>
            <person name="Geib S."/>
        </authorList>
    </citation>
    <scope>NUCLEOTIDE SEQUENCE</scope>
</reference>
<gene>
    <name evidence="12" type="primary">PHO</name>
</gene>
<dbReference type="GO" id="GO:0031519">
    <property type="term" value="C:PcG protein complex"/>
    <property type="evidence" value="ECO:0007669"/>
    <property type="project" value="TreeGrafter"/>
</dbReference>
<keyword evidence="4 10" id="KW-0863">Zinc-finger</keyword>
<dbReference type="OrthoDB" id="10264072at2759"/>
<dbReference type="EMBL" id="GAMC01003104">
    <property type="protein sequence ID" value="JAC03452.1"/>
    <property type="molecule type" value="mRNA"/>
</dbReference>
<feature type="domain" description="C2H2-type" evidence="11">
    <location>
        <begin position="534"/>
        <end position="563"/>
    </location>
</feature>
<comment type="subcellular location">
    <subcellularLocation>
        <location evidence="1">Nucleus</location>
    </subcellularLocation>
</comment>
<evidence type="ECO:0000256" key="4">
    <source>
        <dbReference type="ARBA" id="ARBA00022771"/>
    </source>
</evidence>
<dbReference type="GeneID" id="101461083"/>
<evidence type="ECO:0000256" key="3">
    <source>
        <dbReference type="ARBA" id="ARBA00022737"/>
    </source>
</evidence>
<evidence type="ECO:0000256" key="7">
    <source>
        <dbReference type="ARBA" id="ARBA00023125"/>
    </source>
</evidence>
<keyword evidence="7" id="KW-0238">DNA-binding</keyword>
<keyword evidence="2" id="KW-0479">Metal-binding</keyword>
<dbReference type="SUPFAM" id="SSF57667">
    <property type="entry name" value="beta-beta-alpha zinc fingers"/>
    <property type="match status" value="3"/>
</dbReference>
<feature type="domain" description="C2H2-type" evidence="11">
    <location>
        <begin position="564"/>
        <end position="593"/>
    </location>
</feature>
<name>W8C8E1_CERCA</name>
<protein>
    <submittedName>
        <fullName evidence="12">Polycomb protein PHO</fullName>
    </submittedName>
</protein>
<dbReference type="Pfam" id="PF00096">
    <property type="entry name" value="zf-C2H2"/>
    <property type="match status" value="3"/>
</dbReference>
<dbReference type="KEGG" id="ccat:101461083"/>
<keyword evidence="3" id="KW-0677">Repeat</keyword>
<evidence type="ECO:0000256" key="6">
    <source>
        <dbReference type="ARBA" id="ARBA00023015"/>
    </source>
</evidence>
<evidence type="ECO:0000259" key="11">
    <source>
        <dbReference type="PROSITE" id="PS50157"/>
    </source>
</evidence>
<evidence type="ECO:0000256" key="1">
    <source>
        <dbReference type="ARBA" id="ARBA00004123"/>
    </source>
</evidence>
<evidence type="ECO:0000256" key="9">
    <source>
        <dbReference type="ARBA" id="ARBA00023242"/>
    </source>
</evidence>
<proteinExistence type="evidence at transcript level"/>
<evidence type="ECO:0000256" key="2">
    <source>
        <dbReference type="ARBA" id="ARBA00022723"/>
    </source>
</evidence>
<dbReference type="GO" id="GO:0000981">
    <property type="term" value="F:DNA-binding transcription factor activity, RNA polymerase II-specific"/>
    <property type="evidence" value="ECO:0007669"/>
    <property type="project" value="TreeGrafter"/>
</dbReference>
<dbReference type="AlphaFoldDB" id="W8C8E1"/>
<dbReference type="GO" id="GO:0008270">
    <property type="term" value="F:zinc ion binding"/>
    <property type="evidence" value="ECO:0007669"/>
    <property type="project" value="UniProtKB-KW"/>
</dbReference>
<keyword evidence="8" id="KW-0804">Transcription</keyword>
<evidence type="ECO:0000256" key="10">
    <source>
        <dbReference type="PROSITE-ProRule" id="PRU00042"/>
    </source>
</evidence>
<dbReference type="PROSITE" id="PS00028">
    <property type="entry name" value="ZINC_FINGER_C2H2_1"/>
    <property type="match status" value="3"/>
</dbReference>
<dbReference type="Gene3D" id="3.30.160.60">
    <property type="entry name" value="Classic Zinc Finger"/>
    <property type="match status" value="4"/>
</dbReference>